<dbReference type="Pfam" id="PF00042">
    <property type="entry name" value="Globin"/>
    <property type="match status" value="1"/>
</dbReference>
<dbReference type="InterPro" id="IPR012292">
    <property type="entry name" value="Globin/Proto"/>
</dbReference>
<dbReference type="GO" id="GO:0046872">
    <property type="term" value="F:metal ion binding"/>
    <property type="evidence" value="ECO:0007669"/>
    <property type="project" value="UniProtKB-KW"/>
</dbReference>
<dbReference type="Proteomes" id="UP000427373">
    <property type="component" value="Chromosome"/>
</dbReference>
<evidence type="ECO:0000259" key="4">
    <source>
        <dbReference type="PROSITE" id="PS01033"/>
    </source>
</evidence>
<reference evidence="5 8" key="2">
    <citation type="submission" date="2020-08" db="EMBL/GenBank/DDBJ databases">
        <title>Genomic Encyclopedia of Type Strains, Phase IV (KMG-IV): sequencing the most valuable type-strain genomes for metagenomic binning, comparative biology and taxonomic classification.</title>
        <authorList>
            <person name="Goeker M."/>
        </authorList>
    </citation>
    <scope>NUCLEOTIDE SEQUENCE [LARGE SCALE GENOMIC DNA]</scope>
    <source>
        <strain evidence="5 8">DSM 12421</strain>
    </source>
</reference>
<proteinExistence type="predicted"/>
<feature type="domain" description="Globin" evidence="4">
    <location>
        <begin position="4"/>
        <end position="136"/>
    </location>
</feature>
<dbReference type="Proteomes" id="UP000582213">
    <property type="component" value="Unassembled WGS sequence"/>
</dbReference>
<dbReference type="InterPro" id="IPR000971">
    <property type="entry name" value="Globin"/>
</dbReference>
<dbReference type="GO" id="GO:0046210">
    <property type="term" value="P:nitric oxide catabolic process"/>
    <property type="evidence" value="ECO:0007669"/>
    <property type="project" value="TreeGrafter"/>
</dbReference>
<evidence type="ECO:0000313" key="7">
    <source>
        <dbReference type="Proteomes" id="UP000427373"/>
    </source>
</evidence>
<dbReference type="EC" id="1.14.12.17" evidence="5"/>
<dbReference type="GeneID" id="42800748"/>
<evidence type="ECO:0000313" key="8">
    <source>
        <dbReference type="Proteomes" id="UP000582213"/>
    </source>
</evidence>
<dbReference type="PROSITE" id="PS01033">
    <property type="entry name" value="GLOBIN"/>
    <property type="match status" value="1"/>
</dbReference>
<dbReference type="GO" id="GO:0019825">
    <property type="term" value="F:oxygen binding"/>
    <property type="evidence" value="ECO:0007669"/>
    <property type="project" value="InterPro"/>
</dbReference>
<evidence type="ECO:0000256" key="3">
    <source>
        <dbReference type="ARBA" id="ARBA00023004"/>
    </source>
</evidence>
<dbReference type="GO" id="GO:0020037">
    <property type="term" value="F:heme binding"/>
    <property type="evidence" value="ECO:0007669"/>
    <property type="project" value="InterPro"/>
</dbReference>
<dbReference type="GO" id="GO:0008941">
    <property type="term" value="F:nitric oxide dioxygenase NAD(P)H activity"/>
    <property type="evidence" value="ECO:0007669"/>
    <property type="project" value="UniProtKB-EC"/>
</dbReference>
<keyword evidence="3" id="KW-0408">Iron</keyword>
<dbReference type="RefSeq" id="WP_156014315.1">
    <property type="nucleotide sequence ID" value="NZ_CP045484.1"/>
</dbReference>
<dbReference type="PANTHER" id="PTHR43396:SF3">
    <property type="entry name" value="FLAVOHEMOPROTEIN"/>
    <property type="match status" value="1"/>
</dbReference>
<keyword evidence="1" id="KW-0349">Heme</keyword>
<sequence>MQVGIRSETIKIVKSTLPILETKGEIITKRMYEILFTKYPETKDLFKNAPSNQHQKLANLIYLYAVNIENIAKIDKILDVVAKSHVKAGVKPEHYPLVGESLLQAIKEILNPPENVLKAWEEAYNNLANVLIEKEKRLYSQLDNSI</sequence>
<dbReference type="GO" id="GO:0071500">
    <property type="term" value="P:cellular response to nitrosative stress"/>
    <property type="evidence" value="ECO:0007669"/>
    <property type="project" value="TreeGrafter"/>
</dbReference>
<evidence type="ECO:0000313" key="6">
    <source>
        <dbReference type="EMBL" id="QGR16761.1"/>
    </source>
</evidence>
<evidence type="ECO:0000313" key="5">
    <source>
        <dbReference type="EMBL" id="MBB5254943.1"/>
    </source>
</evidence>
<dbReference type="EMBL" id="JACHFY010000031">
    <property type="protein sequence ID" value="MBB5254943.1"/>
    <property type="molecule type" value="Genomic_DNA"/>
</dbReference>
<dbReference type="InterPro" id="IPR009050">
    <property type="entry name" value="Globin-like_sf"/>
</dbReference>
<dbReference type="AlphaFoldDB" id="A0A650CFV1"/>
<dbReference type="EMBL" id="CP045484">
    <property type="protein sequence ID" value="QGR16761.1"/>
    <property type="molecule type" value="Genomic_DNA"/>
</dbReference>
<keyword evidence="2" id="KW-0479">Metal-binding</keyword>
<accession>A0A650CFV1</accession>
<keyword evidence="7" id="KW-1185">Reference proteome</keyword>
<dbReference type="GO" id="GO:0071949">
    <property type="term" value="F:FAD binding"/>
    <property type="evidence" value="ECO:0007669"/>
    <property type="project" value="TreeGrafter"/>
</dbReference>
<gene>
    <name evidence="6" type="ORF">D1869_05840</name>
    <name evidence="5" type="ORF">HNQ62_002717</name>
</gene>
<keyword evidence="5" id="KW-0223">Dioxygenase</keyword>
<reference evidence="6 7" key="1">
    <citation type="submission" date="2019-10" db="EMBL/GenBank/DDBJ databases">
        <title>Genome Sequences from Six Type Strain Members of the Archaeal Family Sulfolobaceae: Acidianus ambivalens, Acidianus infernus, Metallosphaera prunae, Stygiolobus azoricus, Sulfolobus metallicus, and Sulfurisphaera ohwakuensis.</title>
        <authorList>
            <person name="Counts J.A."/>
            <person name="Kelly R.M."/>
        </authorList>
    </citation>
    <scope>NUCLEOTIDE SEQUENCE [LARGE SCALE GENOMIC DNA]</scope>
    <source>
        <strain evidence="6 7">TA-1</strain>
    </source>
</reference>
<dbReference type="CDD" id="cd08922">
    <property type="entry name" value="FHb-globin"/>
    <property type="match status" value="1"/>
</dbReference>
<name>A0A650CFV1_SULOH</name>
<keyword evidence="5" id="KW-0560">Oxidoreductase</keyword>
<evidence type="ECO:0000256" key="2">
    <source>
        <dbReference type="ARBA" id="ARBA00022723"/>
    </source>
</evidence>
<evidence type="ECO:0000256" key="1">
    <source>
        <dbReference type="ARBA" id="ARBA00022617"/>
    </source>
</evidence>
<dbReference type="KEGG" id="soh:D1869_05840"/>
<dbReference type="Gene3D" id="1.10.490.10">
    <property type="entry name" value="Globins"/>
    <property type="match status" value="1"/>
</dbReference>
<organism evidence="6 7">
    <name type="scientific">Sulfurisphaera ohwakuensis</name>
    <dbReference type="NCBI Taxonomy" id="69656"/>
    <lineage>
        <taxon>Archaea</taxon>
        <taxon>Thermoproteota</taxon>
        <taxon>Thermoprotei</taxon>
        <taxon>Sulfolobales</taxon>
        <taxon>Sulfolobaceae</taxon>
        <taxon>Sulfurisphaera</taxon>
    </lineage>
</organism>
<dbReference type="SUPFAM" id="SSF46458">
    <property type="entry name" value="Globin-like"/>
    <property type="match status" value="1"/>
</dbReference>
<protein>
    <submittedName>
        <fullName evidence="5">Nitric oxide dioxygenase</fullName>
        <ecNumber evidence="5">1.14.12.17</ecNumber>
    </submittedName>
</protein>
<dbReference type="OrthoDB" id="42469at2157"/>
<dbReference type="PANTHER" id="PTHR43396">
    <property type="entry name" value="FLAVOHEMOPROTEIN"/>
    <property type="match status" value="1"/>
</dbReference>